<dbReference type="AlphaFoldDB" id="A0A2N0NMJ5"/>
<evidence type="ECO:0000256" key="1">
    <source>
        <dbReference type="SAM" id="MobiDB-lite"/>
    </source>
</evidence>
<proteinExistence type="predicted"/>
<feature type="region of interest" description="Disordered" evidence="1">
    <location>
        <begin position="85"/>
        <end position="105"/>
    </location>
</feature>
<dbReference type="VEuPathDB" id="FungiDB:RhiirA1_469689"/>
<dbReference type="Proteomes" id="UP000232722">
    <property type="component" value="Unassembled WGS sequence"/>
</dbReference>
<feature type="region of interest" description="Disordered" evidence="1">
    <location>
        <begin position="220"/>
        <end position="242"/>
    </location>
</feature>
<dbReference type="VEuPathDB" id="FungiDB:RhiirFUN_023500"/>
<dbReference type="EMBL" id="LLXJ01004457">
    <property type="protein sequence ID" value="PKB95775.1"/>
    <property type="molecule type" value="Genomic_DNA"/>
</dbReference>
<reference evidence="2 3" key="1">
    <citation type="submission" date="2016-04" db="EMBL/GenBank/DDBJ databases">
        <title>Genome analyses suggest a sexual origin of heterokaryosis in a supposedly ancient asexual fungus.</title>
        <authorList>
            <person name="Ropars J."/>
            <person name="Sedzielewska K."/>
            <person name="Noel J."/>
            <person name="Charron P."/>
            <person name="Farinelli L."/>
            <person name="Marton T."/>
            <person name="Kruger M."/>
            <person name="Pelin A."/>
            <person name="Brachmann A."/>
            <person name="Corradi N."/>
        </authorList>
    </citation>
    <scope>NUCLEOTIDE SEQUENCE [LARGE SCALE GENOMIC DNA]</scope>
    <source>
        <strain evidence="2 3">A5</strain>
    </source>
</reference>
<feature type="compositionally biased region" description="Acidic residues" evidence="1">
    <location>
        <begin position="93"/>
        <end position="105"/>
    </location>
</feature>
<dbReference type="VEuPathDB" id="FungiDB:FUN_001866"/>
<feature type="compositionally biased region" description="Acidic residues" evidence="1">
    <location>
        <begin position="175"/>
        <end position="184"/>
    </location>
</feature>
<feature type="region of interest" description="Disordered" evidence="1">
    <location>
        <begin position="171"/>
        <end position="199"/>
    </location>
</feature>
<evidence type="ECO:0000313" key="2">
    <source>
        <dbReference type="EMBL" id="PKB95775.1"/>
    </source>
</evidence>
<organism evidence="2 3">
    <name type="scientific">Rhizophagus irregularis</name>
    <dbReference type="NCBI Taxonomy" id="588596"/>
    <lineage>
        <taxon>Eukaryota</taxon>
        <taxon>Fungi</taxon>
        <taxon>Fungi incertae sedis</taxon>
        <taxon>Mucoromycota</taxon>
        <taxon>Glomeromycotina</taxon>
        <taxon>Glomeromycetes</taxon>
        <taxon>Glomerales</taxon>
        <taxon>Glomeraceae</taxon>
        <taxon>Rhizophagus</taxon>
    </lineage>
</organism>
<protein>
    <submittedName>
        <fullName evidence="2">Uncharacterized protein</fullName>
    </submittedName>
</protein>
<name>A0A2N0NMJ5_9GLOM</name>
<comment type="caution">
    <text evidence="2">The sequence shown here is derived from an EMBL/GenBank/DDBJ whole genome shotgun (WGS) entry which is preliminary data.</text>
</comment>
<accession>A0A2N0NMJ5</accession>
<gene>
    <name evidence="2" type="ORF">RhiirA5_404592</name>
</gene>
<reference evidence="2 3" key="2">
    <citation type="submission" date="2017-09" db="EMBL/GenBank/DDBJ databases">
        <title>Extensive intraspecific genome diversity in a model arbuscular mycorrhizal fungus.</title>
        <authorList>
            <person name="Chen E.C."/>
            <person name="Morin E."/>
            <person name="Beaudet D."/>
            <person name="Noel J."/>
            <person name="Ndikumana S."/>
            <person name="Charron P."/>
            <person name="St-Onge C."/>
            <person name="Giorgi J."/>
            <person name="Grigoriev I.V."/>
            <person name="Roux C."/>
            <person name="Martin F.M."/>
            <person name="Corradi N."/>
        </authorList>
    </citation>
    <scope>NUCLEOTIDE SEQUENCE [LARGE SCALE GENOMIC DNA]</scope>
    <source>
        <strain evidence="2 3">A5</strain>
    </source>
</reference>
<evidence type="ECO:0000313" key="3">
    <source>
        <dbReference type="Proteomes" id="UP000232722"/>
    </source>
</evidence>
<sequence>METAPATLDAAIERAKIIETGNQMVLQSVMNQSLLNRNNVQNNNTQDVRQNDNGKNECHRKGHFATRCPLGNNIRRNERRVNLMDTGNYGRDDEYEEYEESDDNYDYEYEEYDDPQLYSYERDLYEKDNPVQERRISNRINPVQGWKNFGKPNLDKDIVERGKEDYKYRNREETPMEEEEDEQPMYDRPIGPDNTNISKRYKWSKKRGEYYNTMEGINRWKEAGGKCGPRKDNIVGVKSKDP</sequence>
<feature type="non-terminal residue" evidence="2">
    <location>
        <position position="242"/>
    </location>
</feature>